<name>A0A1E3B5N2_ASPCR</name>
<dbReference type="InterPro" id="IPR011701">
    <property type="entry name" value="MFS"/>
</dbReference>
<keyword evidence="2 5" id="KW-0812">Transmembrane</keyword>
<dbReference type="AlphaFoldDB" id="A0A1E3B5N2"/>
<evidence type="ECO:0000313" key="7">
    <source>
        <dbReference type="Proteomes" id="UP000094569"/>
    </source>
</evidence>
<evidence type="ECO:0008006" key="8">
    <source>
        <dbReference type="Google" id="ProtNLM"/>
    </source>
</evidence>
<organism evidence="6 7">
    <name type="scientific">Aspergillus cristatus</name>
    <name type="common">Chinese Fuzhuan brick tea-fermentation fungus</name>
    <name type="synonym">Eurotium cristatum</name>
    <dbReference type="NCBI Taxonomy" id="573508"/>
    <lineage>
        <taxon>Eukaryota</taxon>
        <taxon>Fungi</taxon>
        <taxon>Dikarya</taxon>
        <taxon>Ascomycota</taxon>
        <taxon>Pezizomycotina</taxon>
        <taxon>Eurotiomycetes</taxon>
        <taxon>Eurotiomycetidae</taxon>
        <taxon>Eurotiales</taxon>
        <taxon>Aspergillaceae</taxon>
        <taxon>Aspergillus</taxon>
        <taxon>Aspergillus subgen. Aspergillus</taxon>
    </lineage>
</organism>
<evidence type="ECO:0000313" key="6">
    <source>
        <dbReference type="EMBL" id="ODM16224.1"/>
    </source>
</evidence>
<dbReference type="OrthoDB" id="6770063at2759"/>
<dbReference type="GO" id="GO:0015174">
    <property type="term" value="F:basic amino acid transmembrane transporter activity"/>
    <property type="evidence" value="ECO:0007669"/>
    <property type="project" value="TreeGrafter"/>
</dbReference>
<dbReference type="Proteomes" id="UP000094569">
    <property type="component" value="Unassembled WGS sequence"/>
</dbReference>
<feature type="transmembrane region" description="Helical" evidence="5">
    <location>
        <begin position="285"/>
        <end position="304"/>
    </location>
</feature>
<dbReference type="SUPFAM" id="SSF103473">
    <property type="entry name" value="MFS general substrate transporter"/>
    <property type="match status" value="1"/>
</dbReference>
<dbReference type="PANTHER" id="PTHR23501:SF33">
    <property type="entry name" value="MAJOR FACILITATOR SUPERFAMILY (MFS) PROFILE DOMAIN-CONTAINING PROTEIN"/>
    <property type="match status" value="1"/>
</dbReference>
<dbReference type="InterPro" id="IPR036259">
    <property type="entry name" value="MFS_trans_sf"/>
</dbReference>
<dbReference type="Pfam" id="PF07690">
    <property type="entry name" value="MFS_1"/>
    <property type="match status" value="1"/>
</dbReference>
<feature type="transmembrane region" description="Helical" evidence="5">
    <location>
        <begin position="316"/>
        <end position="335"/>
    </location>
</feature>
<dbReference type="GO" id="GO:0000329">
    <property type="term" value="C:fungal-type vacuole membrane"/>
    <property type="evidence" value="ECO:0007669"/>
    <property type="project" value="TreeGrafter"/>
</dbReference>
<comment type="caution">
    <text evidence="6">The sequence shown here is derived from an EMBL/GenBank/DDBJ whole genome shotgun (WGS) entry which is preliminary data.</text>
</comment>
<protein>
    <recommendedName>
        <fullName evidence="8">Major facilitator superfamily (MFS) profile domain-containing protein</fullName>
    </recommendedName>
</protein>
<evidence type="ECO:0000256" key="2">
    <source>
        <dbReference type="ARBA" id="ARBA00022692"/>
    </source>
</evidence>
<evidence type="ECO:0000256" key="3">
    <source>
        <dbReference type="ARBA" id="ARBA00022989"/>
    </source>
</evidence>
<dbReference type="VEuPathDB" id="FungiDB:SI65_08223"/>
<reference evidence="6 7" key="1">
    <citation type="journal article" date="2016" name="BMC Genomics">
        <title>Comparative genomic and transcriptomic analyses of the Fuzhuan brick tea-fermentation fungus Aspergillus cristatus.</title>
        <authorList>
            <person name="Ge Y."/>
            <person name="Wang Y."/>
            <person name="Liu Y."/>
            <person name="Tan Y."/>
            <person name="Ren X."/>
            <person name="Zhang X."/>
            <person name="Hyde K.D."/>
            <person name="Liu Y."/>
            <person name="Liu Z."/>
        </authorList>
    </citation>
    <scope>NUCLEOTIDE SEQUENCE [LARGE SCALE GENOMIC DNA]</scope>
    <source>
        <strain evidence="6 7">GZAAS20.1005</strain>
    </source>
</reference>
<accession>A0A1E3B5N2</accession>
<proteinExistence type="predicted"/>
<sequence length="426" mass="46131">MFKLQCPESRTNGEDRRYITIYTTNPIHDANPSDEINTPFKPNCGSAELESVSYSVSPRDLFIIVKYLAQMSILQLHHNGWSWEATITVVCEFLASADNSLMISTYTTIASQFRDLTDGSWLLVAHSFGYCIASPVVSPSNDPATGTGKLTNGASISTECSVISLVARMWFSGHYLASGASTSMVQLILPRVLAGISGAGMISLVSVIVTDIVPPKEVVLFCSYANITNIIGRSLGAPIEGFPVQTVILRPTTHPHNIPFNSGMQHALLTKPNTPRIHTLQDQKINLLGNLSFTVTILLLLFFLQSTDSSTIEQSPLFYLLGGLFVGVGSAFLLIETFWAENPLIPVDMIQKACGGYCLAQAFLAASLDAFGDTTVPYFIRVHNATDLVASLPNVASMIGVPIGGLFAGFWIKRYIFPPPSLSNAI</sequence>
<evidence type="ECO:0000256" key="4">
    <source>
        <dbReference type="ARBA" id="ARBA00023136"/>
    </source>
</evidence>
<keyword evidence="7" id="KW-1185">Reference proteome</keyword>
<keyword evidence="3 5" id="KW-1133">Transmembrane helix</keyword>
<dbReference type="Gene3D" id="1.20.1250.20">
    <property type="entry name" value="MFS general substrate transporter like domains"/>
    <property type="match status" value="1"/>
</dbReference>
<dbReference type="PANTHER" id="PTHR23501">
    <property type="entry name" value="MAJOR FACILITATOR SUPERFAMILY"/>
    <property type="match status" value="1"/>
</dbReference>
<comment type="subcellular location">
    <subcellularLocation>
        <location evidence="1">Membrane</location>
        <topology evidence="1">Multi-pass membrane protein</topology>
    </subcellularLocation>
</comment>
<evidence type="ECO:0000256" key="1">
    <source>
        <dbReference type="ARBA" id="ARBA00004141"/>
    </source>
</evidence>
<keyword evidence="4 5" id="KW-0472">Membrane</keyword>
<feature type="transmembrane region" description="Helical" evidence="5">
    <location>
        <begin position="392"/>
        <end position="412"/>
    </location>
</feature>
<gene>
    <name evidence="6" type="ORF">SI65_08223</name>
</gene>
<evidence type="ECO:0000256" key="5">
    <source>
        <dbReference type="SAM" id="Phobius"/>
    </source>
</evidence>
<dbReference type="EMBL" id="JXNT01000012">
    <property type="protein sequence ID" value="ODM16224.1"/>
    <property type="molecule type" value="Genomic_DNA"/>
</dbReference>